<comment type="caution">
    <text evidence="2">The sequence shown here is derived from an EMBL/GenBank/DDBJ whole genome shotgun (WGS) entry which is preliminary data.</text>
</comment>
<dbReference type="AlphaFoldDB" id="A0AA38XM04"/>
<dbReference type="PANTHER" id="PTHR33112:SF16">
    <property type="entry name" value="HETEROKARYON INCOMPATIBILITY DOMAIN-CONTAINING PROTEIN"/>
    <property type="match status" value="1"/>
</dbReference>
<feature type="domain" description="Heterokaryon incompatibility" evidence="1">
    <location>
        <begin position="94"/>
        <end position="254"/>
    </location>
</feature>
<evidence type="ECO:0000259" key="1">
    <source>
        <dbReference type="Pfam" id="PF06985"/>
    </source>
</evidence>
<accession>A0AA38XM04</accession>
<name>A0AA38XM04_9EURO</name>
<dbReference type="EMBL" id="JAPDRK010000002">
    <property type="protein sequence ID" value="KAJ9615530.1"/>
    <property type="molecule type" value="Genomic_DNA"/>
</dbReference>
<proteinExistence type="predicted"/>
<protein>
    <recommendedName>
        <fullName evidence="1">Heterokaryon incompatibility domain-containing protein</fullName>
    </recommendedName>
</protein>
<dbReference type="InterPro" id="IPR010730">
    <property type="entry name" value="HET"/>
</dbReference>
<sequence length="574" mass="64537">MSRPEPMELGITVPAGKPGADIFLAPSCQAANMISNFDAALVHKWISNCRSNHQGCALNMTNATPTRLIEVFDAQGSPSARLIVADQTEGHKDYAALSYCWGQNNHSLTTTTNIDDLVEQIDVSNLPKTYRDAIEVCHGVGLRYLWIDALCIIQDDGGHDKRIELTKMHLYYRNATLTIVASMANNVHDGFIYQTDIFNTTRSLDYIQKTLPLLCTVPIYTPKEDHFTVTLEAGISRHLPCRDPVNARAWCLQERLMSPRTLHFATPTGLTMMCETEERHNERLFYSRVAWSGVCRSMFKPSVHHYSLGETEPAMLLAESWLDLVNDYCARKMTDPDDKLIAISSLAYEYGTKHGQQLGTYVAGHWSNFLAHSLGWEANHGPKPAPAAERAPSWSWAAVEGALYMPISKRSQPEACRLRVINYEATAVHEENPFGPVRSGSIRVRSKFKGSAWFARYETIAGKTARDGSEEYQRFSSCFIQGDANPRGRKLHRAVPDSSECIPSITKPVAAVYLLVLYDDLDSTDRNGLHNIDVTCLVLQHVEEAVFRRIGIIEDLWVEKEKYLLWKELEVVLV</sequence>
<organism evidence="2 3">
    <name type="scientific">Cladophialophora chaetospira</name>
    <dbReference type="NCBI Taxonomy" id="386627"/>
    <lineage>
        <taxon>Eukaryota</taxon>
        <taxon>Fungi</taxon>
        <taxon>Dikarya</taxon>
        <taxon>Ascomycota</taxon>
        <taxon>Pezizomycotina</taxon>
        <taxon>Eurotiomycetes</taxon>
        <taxon>Chaetothyriomycetidae</taxon>
        <taxon>Chaetothyriales</taxon>
        <taxon>Herpotrichiellaceae</taxon>
        <taxon>Cladophialophora</taxon>
    </lineage>
</organism>
<gene>
    <name evidence="2" type="ORF">H2200_001605</name>
</gene>
<dbReference type="Pfam" id="PF06985">
    <property type="entry name" value="HET"/>
    <property type="match status" value="1"/>
</dbReference>
<keyword evidence="3" id="KW-1185">Reference proteome</keyword>
<dbReference type="Proteomes" id="UP001172673">
    <property type="component" value="Unassembled WGS sequence"/>
</dbReference>
<evidence type="ECO:0000313" key="2">
    <source>
        <dbReference type="EMBL" id="KAJ9615530.1"/>
    </source>
</evidence>
<reference evidence="2" key="1">
    <citation type="submission" date="2022-10" db="EMBL/GenBank/DDBJ databases">
        <title>Culturing micro-colonial fungi from biological soil crusts in the Mojave desert and describing Neophaeococcomyces mojavensis, and introducing the new genera and species Taxawa tesnikishii.</title>
        <authorList>
            <person name="Kurbessoian T."/>
            <person name="Stajich J.E."/>
        </authorList>
    </citation>
    <scope>NUCLEOTIDE SEQUENCE</scope>
    <source>
        <strain evidence="2">TK_41</strain>
    </source>
</reference>
<dbReference type="PANTHER" id="PTHR33112">
    <property type="entry name" value="DOMAIN PROTEIN, PUTATIVE-RELATED"/>
    <property type="match status" value="1"/>
</dbReference>
<evidence type="ECO:0000313" key="3">
    <source>
        <dbReference type="Proteomes" id="UP001172673"/>
    </source>
</evidence>